<feature type="compositionally biased region" description="Low complexity" evidence="1">
    <location>
        <begin position="24"/>
        <end position="33"/>
    </location>
</feature>
<organism evidence="2 3">
    <name type="scientific">Prunus dulcis</name>
    <name type="common">Almond</name>
    <name type="synonym">Amygdalus dulcis</name>
    <dbReference type="NCBI Taxonomy" id="3755"/>
    <lineage>
        <taxon>Eukaryota</taxon>
        <taxon>Viridiplantae</taxon>
        <taxon>Streptophyta</taxon>
        <taxon>Embryophyta</taxon>
        <taxon>Tracheophyta</taxon>
        <taxon>Spermatophyta</taxon>
        <taxon>Magnoliopsida</taxon>
        <taxon>eudicotyledons</taxon>
        <taxon>Gunneridae</taxon>
        <taxon>Pentapetalae</taxon>
        <taxon>rosids</taxon>
        <taxon>fabids</taxon>
        <taxon>Rosales</taxon>
        <taxon>Rosaceae</taxon>
        <taxon>Amygdaloideae</taxon>
        <taxon>Amygdaleae</taxon>
        <taxon>Prunus</taxon>
    </lineage>
</organism>
<keyword evidence="3" id="KW-1185">Reference proteome</keyword>
<sequence length="93" mass="9799">MFRPLNKSKMALAETQLSATTKCQQNGQNGNQGASNEAPIAGPQVEAQPNVFGVNLPQPNPLARVNPVPVVNVPPIGNNPYAVPDQFQSVPAI</sequence>
<evidence type="ECO:0000313" key="2">
    <source>
        <dbReference type="EMBL" id="KAI5312854.1"/>
    </source>
</evidence>
<dbReference type="AlphaFoldDB" id="A0AAD4UU57"/>
<accession>A0AAD4UU57</accession>
<protein>
    <submittedName>
        <fullName evidence="2">Uncharacterized protein</fullName>
    </submittedName>
</protein>
<dbReference type="EMBL" id="JAJFAZ020000008">
    <property type="protein sequence ID" value="KAI5312854.1"/>
    <property type="molecule type" value="Genomic_DNA"/>
</dbReference>
<evidence type="ECO:0000256" key="1">
    <source>
        <dbReference type="SAM" id="MobiDB-lite"/>
    </source>
</evidence>
<proteinExistence type="predicted"/>
<evidence type="ECO:0000313" key="3">
    <source>
        <dbReference type="Proteomes" id="UP001054821"/>
    </source>
</evidence>
<feature type="region of interest" description="Disordered" evidence="1">
    <location>
        <begin position="23"/>
        <end position="46"/>
    </location>
</feature>
<dbReference type="Proteomes" id="UP001054821">
    <property type="component" value="Chromosome 8"/>
</dbReference>
<comment type="caution">
    <text evidence="2">The sequence shown here is derived from an EMBL/GenBank/DDBJ whole genome shotgun (WGS) entry which is preliminary data.</text>
</comment>
<gene>
    <name evidence="2" type="ORF">L3X38_042028</name>
</gene>
<reference evidence="2 3" key="1">
    <citation type="journal article" date="2022" name="G3 (Bethesda)">
        <title>Whole-genome sequence and methylome profiling of the almond [Prunus dulcis (Mill.) D.A. Webb] cultivar 'Nonpareil'.</title>
        <authorList>
            <person name="D'Amico-Willman K.M."/>
            <person name="Ouma W.Z."/>
            <person name="Meulia T."/>
            <person name="Sideli G.M."/>
            <person name="Gradziel T.M."/>
            <person name="Fresnedo-Ramirez J."/>
        </authorList>
    </citation>
    <scope>NUCLEOTIDE SEQUENCE [LARGE SCALE GENOMIC DNA]</scope>
    <source>
        <strain evidence="2">Clone GOH B32 T37-40</strain>
    </source>
</reference>
<name>A0AAD4UU57_PRUDU</name>